<keyword evidence="4" id="KW-0547">Nucleotide-binding</keyword>
<evidence type="ECO:0000256" key="5">
    <source>
        <dbReference type="ARBA" id="ARBA00022777"/>
    </source>
</evidence>
<dbReference type="FunFam" id="3.40.50.300:FF:000527">
    <property type="entry name" value="Tyrosine-protein kinase etk"/>
    <property type="match status" value="1"/>
</dbReference>
<dbReference type="GO" id="GO:0005886">
    <property type="term" value="C:plasma membrane"/>
    <property type="evidence" value="ECO:0007669"/>
    <property type="project" value="UniProtKB-ARBA"/>
</dbReference>
<dbReference type="NCBIfam" id="TIGR01007">
    <property type="entry name" value="eps_fam"/>
    <property type="match status" value="1"/>
</dbReference>
<name>A0A940PY11_9MICO</name>
<dbReference type="RefSeq" id="WP_209705177.1">
    <property type="nucleotide sequence ID" value="NZ_JAFIDA010000001.1"/>
</dbReference>
<feature type="compositionally biased region" description="Low complexity" evidence="9">
    <location>
        <begin position="467"/>
        <end position="492"/>
    </location>
</feature>
<accession>A0A940PY11</accession>
<dbReference type="InterPro" id="IPR025669">
    <property type="entry name" value="AAA_dom"/>
</dbReference>
<evidence type="ECO:0000256" key="9">
    <source>
        <dbReference type="SAM" id="MobiDB-lite"/>
    </source>
</evidence>
<keyword evidence="12" id="KW-1185">Reference proteome</keyword>
<dbReference type="AlphaFoldDB" id="A0A940PY11"/>
<dbReference type="Pfam" id="PF13614">
    <property type="entry name" value="AAA_31"/>
    <property type="match status" value="1"/>
</dbReference>
<dbReference type="PANTHER" id="PTHR32309">
    <property type="entry name" value="TYROSINE-PROTEIN KINASE"/>
    <property type="match status" value="1"/>
</dbReference>
<proteinExistence type="inferred from homology"/>
<evidence type="ECO:0000313" key="11">
    <source>
        <dbReference type="EMBL" id="MBP1326231.1"/>
    </source>
</evidence>
<evidence type="ECO:0000256" key="7">
    <source>
        <dbReference type="ARBA" id="ARBA00023137"/>
    </source>
</evidence>
<protein>
    <recommendedName>
        <fullName evidence="2">non-specific protein-tyrosine kinase</fullName>
        <ecNumber evidence="2">2.7.10.2</ecNumber>
    </recommendedName>
</protein>
<evidence type="ECO:0000256" key="3">
    <source>
        <dbReference type="ARBA" id="ARBA00022679"/>
    </source>
</evidence>
<evidence type="ECO:0000313" key="12">
    <source>
        <dbReference type="Proteomes" id="UP000675163"/>
    </source>
</evidence>
<dbReference type="EMBL" id="JAFIDA010000001">
    <property type="protein sequence ID" value="MBP1326231.1"/>
    <property type="molecule type" value="Genomic_DNA"/>
</dbReference>
<comment type="similarity">
    <text evidence="1">Belongs to the CpsD/CapB family.</text>
</comment>
<evidence type="ECO:0000256" key="1">
    <source>
        <dbReference type="ARBA" id="ARBA00007316"/>
    </source>
</evidence>
<dbReference type="SUPFAM" id="SSF52540">
    <property type="entry name" value="P-loop containing nucleoside triphosphate hydrolases"/>
    <property type="match status" value="1"/>
</dbReference>
<evidence type="ECO:0000256" key="8">
    <source>
        <dbReference type="ARBA" id="ARBA00051245"/>
    </source>
</evidence>
<evidence type="ECO:0000256" key="2">
    <source>
        <dbReference type="ARBA" id="ARBA00011903"/>
    </source>
</evidence>
<evidence type="ECO:0000259" key="10">
    <source>
        <dbReference type="Pfam" id="PF13614"/>
    </source>
</evidence>
<dbReference type="Gene3D" id="3.40.50.300">
    <property type="entry name" value="P-loop containing nucleotide triphosphate hydrolases"/>
    <property type="match status" value="1"/>
</dbReference>
<dbReference type="EC" id="2.7.10.2" evidence="2"/>
<dbReference type="Proteomes" id="UP000675163">
    <property type="component" value="Unassembled WGS sequence"/>
</dbReference>
<keyword evidence="6" id="KW-0067">ATP-binding</keyword>
<dbReference type="InterPro" id="IPR050445">
    <property type="entry name" value="Bact_polysacc_biosynth/exp"/>
</dbReference>
<comment type="caution">
    <text evidence="11">The sequence shown here is derived from an EMBL/GenBank/DDBJ whole genome shotgun (WGS) entry which is preliminary data.</text>
</comment>
<sequence>MTVADFILMLRRSWIFFFFAVLIGLASGAAYSATQTPVYTASSSGFMQGSAESGVVAQEKTDRIQAYLALITSNAVVERIAENPDLEVAPEKVRGSLSADLVAQSAMITVTARAESSEGAAALANGALEALADVIREIEQEASGNEVALVTVTPFENAVAPASPSSPNWMRNMLMGAAAGFALGLAYQLLRRILDIKVRSADDLTESAGGLGLLALIPRMGKPKKNEQGLPELDRLGAEAFRHLRTNLRFSSVDSEVRSIVVTSANQGEGKTTVVVALARMLAESGVRTLIIDADLRRPAVANALNIDGSVGLSSLLSGQITLNDALRATNQKNLFVLPSGVTPPNPSELVGSAHMKSTVERLSKELFVIIDAPPVLPVTDAALASTIVDGVIFVARSGKTTKPEVRSAHKLLEGARARMLGVVLNGVTKNDGGDGYYYYSKKNRGYYLQESEAANAAPETPLVFEDAPQQGAPQAGPTPADDAAAAEAQSGRRGRRSTE</sequence>
<dbReference type="GO" id="GO:0005524">
    <property type="term" value="F:ATP binding"/>
    <property type="evidence" value="ECO:0007669"/>
    <property type="project" value="UniProtKB-KW"/>
</dbReference>
<comment type="catalytic activity">
    <reaction evidence="8">
        <text>L-tyrosyl-[protein] + ATP = O-phospho-L-tyrosyl-[protein] + ADP + H(+)</text>
        <dbReference type="Rhea" id="RHEA:10596"/>
        <dbReference type="Rhea" id="RHEA-COMP:10136"/>
        <dbReference type="Rhea" id="RHEA-COMP:20101"/>
        <dbReference type="ChEBI" id="CHEBI:15378"/>
        <dbReference type="ChEBI" id="CHEBI:30616"/>
        <dbReference type="ChEBI" id="CHEBI:46858"/>
        <dbReference type="ChEBI" id="CHEBI:61978"/>
        <dbReference type="ChEBI" id="CHEBI:456216"/>
        <dbReference type="EC" id="2.7.10.2"/>
    </reaction>
</comment>
<dbReference type="InterPro" id="IPR027417">
    <property type="entry name" value="P-loop_NTPase"/>
</dbReference>
<gene>
    <name evidence="11" type="ORF">JOF28_001463</name>
</gene>
<keyword evidence="5" id="KW-0418">Kinase</keyword>
<feature type="region of interest" description="Disordered" evidence="9">
    <location>
        <begin position="458"/>
        <end position="500"/>
    </location>
</feature>
<dbReference type="InterPro" id="IPR005702">
    <property type="entry name" value="Wzc-like_C"/>
</dbReference>
<feature type="domain" description="AAA" evidence="10">
    <location>
        <begin position="258"/>
        <end position="385"/>
    </location>
</feature>
<organism evidence="11 12">
    <name type="scientific">Leucobacter exalbidus</name>
    <dbReference type="NCBI Taxonomy" id="662960"/>
    <lineage>
        <taxon>Bacteria</taxon>
        <taxon>Bacillati</taxon>
        <taxon>Actinomycetota</taxon>
        <taxon>Actinomycetes</taxon>
        <taxon>Micrococcales</taxon>
        <taxon>Microbacteriaceae</taxon>
        <taxon>Leucobacter</taxon>
    </lineage>
</organism>
<keyword evidence="3" id="KW-0808">Transferase</keyword>
<keyword evidence="7" id="KW-0829">Tyrosine-protein kinase</keyword>
<dbReference type="CDD" id="cd05387">
    <property type="entry name" value="BY-kinase"/>
    <property type="match status" value="1"/>
</dbReference>
<evidence type="ECO:0000256" key="4">
    <source>
        <dbReference type="ARBA" id="ARBA00022741"/>
    </source>
</evidence>
<dbReference type="GO" id="GO:0042802">
    <property type="term" value="F:identical protein binding"/>
    <property type="evidence" value="ECO:0007669"/>
    <property type="project" value="UniProtKB-ARBA"/>
</dbReference>
<reference evidence="11" key="1">
    <citation type="submission" date="2021-02" db="EMBL/GenBank/DDBJ databases">
        <title>Sequencing the genomes of 1000 actinobacteria strains.</title>
        <authorList>
            <person name="Klenk H.-P."/>
        </authorList>
    </citation>
    <scope>NUCLEOTIDE SEQUENCE</scope>
    <source>
        <strain evidence="11">DSM 22850</strain>
    </source>
</reference>
<dbReference type="GO" id="GO:0004715">
    <property type="term" value="F:non-membrane spanning protein tyrosine kinase activity"/>
    <property type="evidence" value="ECO:0007669"/>
    <property type="project" value="UniProtKB-EC"/>
</dbReference>
<dbReference type="PANTHER" id="PTHR32309:SF31">
    <property type="entry name" value="CAPSULAR EXOPOLYSACCHARIDE FAMILY"/>
    <property type="match status" value="1"/>
</dbReference>
<evidence type="ECO:0000256" key="6">
    <source>
        <dbReference type="ARBA" id="ARBA00022840"/>
    </source>
</evidence>